<comment type="similarity">
    <text evidence="3">Belongs to the ribose 5-phosphate isomerase family.</text>
</comment>
<sequence>MKDVKALKLMTLDDVLSQINGDMVLGIGTGSTMELLLPKIAELIKNRGYNITGVCTSNKIAFLAKELGIKICEINDVDHIDLAIDGADEVDPSLNIIKGGGGALFREKVIDEMASRFVVVVDETKIVRYLGENFKLPVEVDKFNWYHILRKIESYADIKVERRVNEDVAFITDNGNYILDCQLPEGIDPYQFHEYLIHLTGVFETGYFLDMADQVIVGTQDGVKILGK</sequence>
<dbReference type="PANTHER" id="PTHR11934">
    <property type="entry name" value="RIBOSE-5-PHOSPHATE ISOMERASE"/>
    <property type="match status" value="1"/>
</dbReference>
<comment type="catalytic activity">
    <reaction evidence="1 3">
        <text>aldehydo-D-ribose 5-phosphate = D-ribulose 5-phosphate</text>
        <dbReference type="Rhea" id="RHEA:14657"/>
        <dbReference type="ChEBI" id="CHEBI:58121"/>
        <dbReference type="ChEBI" id="CHEBI:58273"/>
        <dbReference type="EC" id="5.3.1.6"/>
    </reaction>
</comment>
<dbReference type="SUPFAM" id="SSF75445">
    <property type="entry name" value="D-ribose-5-phosphate isomerase (RpiA), lid domain"/>
    <property type="match status" value="1"/>
</dbReference>
<accession>A0A077UKL6</accession>
<dbReference type="NCBIfam" id="TIGR00021">
    <property type="entry name" value="rpiA"/>
    <property type="match status" value="1"/>
</dbReference>
<evidence type="ECO:0000256" key="2">
    <source>
        <dbReference type="ARBA" id="ARBA00023235"/>
    </source>
</evidence>
<dbReference type="NCBIfam" id="NF001924">
    <property type="entry name" value="PRK00702.1"/>
    <property type="match status" value="1"/>
</dbReference>
<dbReference type="SUPFAM" id="SSF100950">
    <property type="entry name" value="NagB/RpiA/CoA transferase-like"/>
    <property type="match status" value="1"/>
</dbReference>
<proteinExistence type="inferred from homology"/>
<evidence type="ECO:0000313" key="5">
    <source>
        <dbReference type="Proteomes" id="UP000044616"/>
    </source>
</evidence>
<dbReference type="Gene3D" id="3.40.50.1360">
    <property type="match status" value="1"/>
</dbReference>
<name>A0A077UKL6_9STAP</name>
<dbReference type="Proteomes" id="UP000044616">
    <property type="component" value="Unassembled WGS sequence"/>
</dbReference>
<dbReference type="CDD" id="cd01398">
    <property type="entry name" value="RPI_A"/>
    <property type="match status" value="1"/>
</dbReference>
<feature type="binding site" evidence="3">
    <location>
        <begin position="29"/>
        <end position="32"/>
    </location>
    <ligand>
        <name>substrate</name>
    </ligand>
</feature>
<reference evidence="4 5" key="1">
    <citation type="submission" date="2014-05" db="EMBL/GenBank/DDBJ databases">
        <authorList>
            <person name="Aslett A.Martin."/>
            <person name="De Silva Nishadi"/>
        </authorList>
    </citation>
    <scope>NUCLEOTIDE SEQUENCE [LARGE SCALE GENOMIC DNA]</scope>
</reference>
<dbReference type="UniPathway" id="UPA00115">
    <property type="reaction ID" value="UER00412"/>
</dbReference>
<gene>
    <name evidence="4" type="primary">rpi</name>
    <name evidence="3" type="synonym">rpiA</name>
    <name evidence="4" type="ORF">ERS140147_00724</name>
</gene>
<comment type="pathway">
    <text evidence="3">Carbohydrate degradation; pentose phosphate pathway; D-ribose 5-phosphate from D-ribulose 5-phosphate (non-oxidative stage): step 1/1.</text>
</comment>
<evidence type="ECO:0000256" key="3">
    <source>
        <dbReference type="HAMAP-Rule" id="MF_00170"/>
    </source>
</evidence>
<comment type="function">
    <text evidence="3">Catalyzes the reversible conversion of ribose-5-phosphate to ribulose 5-phosphate.</text>
</comment>
<dbReference type="InterPro" id="IPR037171">
    <property type="entry name" value="NagB/RpiA_transferase-like"/>
</dbReference>
<dbReference type="RefSeq" id="WP_047529733.1">
    <property type="nucleotide sequence ID" value="NZ_CCEH01000004.1"/>
</dbReference>
<dbReference type="FunFam" id="3.40.50.1360:FF:000001">
    <property type="entry name" value="Ribose-5-phosphate isomerase A"/>
    <property type="match status" value="1"/>
</dbReference>
<dbReference type="GO" id="GO:0009052">
    <property type="term" value="P:pentose-phosphate shunt, non-oxidative branch"/>
    <property type="evidence" value="ECO:0007669"/>
    <property type="project" value="UniProtKB-UniRule"/>
</dbReference>
<dbReference type="NCBIfam" id="NF010585">
    <property type="entry name" value="PRK13978.1"/>
    <property type="match status" value="1"/>
</dbReference>
<feature type="binding site" evidence="3">
    <location>
        <position position="125"/>
    </location>
    <ligand>
        <name>substrate</name>
    </ligand>
</feature>
<dbReference type="EC" id="5.3.1.6" evidence="3"/>
<dbReference type="PANTHER" id="PTHR11934:SF0">
    <property type="entry name" value="RIBOSE-5-PHOSPHATE ISOMERASE"/>
    <property type="match status" value="1"/>
</dbReference>
<dbReference type="GO" id="GO:0006014">
    <property type="term" value="P:D-ribose metabolic process"/>
    <property type="evidence" value="ECO:0007669"/>
    <property type="project" value="TreeGrafter"/>
</dbReference>
<comment type="subunit">
    <text evidence="3">Homodimer.</text>
</comment>
<dbReference type="HAMAP" id="MF_00170">
    <property type="entry name" value="Rib_5P_isom_A"/>
    <property type="match status" value="1"/>
</dbReference>
<keyword evidence="2 3" id="KW-0413">Isomerase</keyword>
<dbReference type="InterPro" id="IPR020672">
    <property type="entry name" value="Ribose5P_isomerase_typA_subgr"/>
</dbReference>
<dbReference type="GO" id="GO:0005829">
    <property type="term" value="C:cytosol"/>
    <property type="evidence" value="ECO:0007669"/>
    <property type="project" value="TreeGrafter"/>
</dbReference>
<feature type="active site" description="Proton acceptor" evidence="3">
    <location>
        <position position="107"/>
    </location>
</feature>
<dbReference type="AlphaFoldDB" id="A0A077UKL6"/>
<feature type="binding site" evidence="3">
    <location>
        <begin position="85"/>
        <end position="88"/>
    </location>
    <ligand>
        <name>substrate</name>
    </ligand>
</feature>
<dbReference type="Pfam" id="PF06026">
    <property type="entry name" value="Rib_5-P_isom_A"/>
    <property type="match status" value="1"/>
</dbReference>
<evidence type="ECO:0000256" key="1">
    <source>
        <dbReference type="ARBA" id="ARBA00001713"/>
    </source>
</evidence>
<organism evidence="4 5">
    <name type="scientific">Staphylococcus schweitzeri</name>
    <dbReference type="NCBI Taxonomy" id="1654388"/>
    <lineage>
        <taxon>Bacteria</taxon>
        <taxon>Bacillati</taxon>
        <taxon>Bacillota</taxon>
        <taxon>Bacilli</taxon>
        <taxon>Bacillales</taxon>
        <taxon>Staphylococcaceae</taxon>
        <taxon>Staphylococcus</taxon>
    </lineage>
</organism>
<protein>
    <recommendedName>
        <fullName evidence="3">Ribose-5-phosphate isomerase A</fullName>
        <ecNumber evidence="3">5.3.1.6</ecNumber>
    </recommendedName>
    <alternativeName>
        <fullName evidence="3">Phosphoriboisomerase A</fullName>
        <shortName evidence="3">PRI</shortName>
    </alternativeName>
</protein>
<dbReference type="EMBL" id="CCEH01000004">
    <property type="protein sequence ID" value="CDR27617.1"/>
    <property type="molecule type" value="Genomic_DNA"/>
</dbReference>
<dbReference type="Gene3D" id="3.30.70.260">
    <property type="match status" value="1"/>
</dbReference>
<feature type="binding site" evidence="3">
    <location>
        <begin position="98"/>
        <end position="101"/>
    </location>
    <ligand>
        <name>substrate</name>
    </ligand>
</feature>
<evidence type="ECO:0000313" key="4">
    <source>
        <dbReference type="EMBL" id="CDR27617.1"/>
    </source>
</evidence>
<dbReference type="GO" id="GO:0004751">
    <property type="term" value="F:ribose-5-phosphate isomerase activity"/>
    <property type="evidence" value="ECO:0007669"/>
    <property type="project" value="UniProtKB-UniRule"/>
</dbReference>
<dbReference type="InterPro" id="IPR004788">
    <property type="entry name" value="Ribose5P_isomerase_type_A"/>
</dbReference>